<evidence type="ECO:0000313" key="7">
    <source>
        <dbReference type="Proteomes" id="UP000270856"/>
    </source>
</evidence>
<keyword evidence="2" id="KW-0479">Metal-binding</keyword>
<dbReference type="GO" id="GO:0046872">
    <property type="term" value="F:metal ion binding"/>
    <property type="evidence" value="ECO:0007669"/>
    <property type="project" value="UniProtKB-KW"/>
</dbReference>
<evidence type="ECO:0000256" key="1">
    <source>
        <dbReference type="ARBA" id="ARBA00001947"/>
    </source>
</evidence>
<dbReference type="GO" id="GO:0016788">
    <property type="term" value="F:hydrolase activity, acting on ester bonds"/>
    <property type="evidence" value="ECO:0007669"/>
    <property type="project" value="InterPro"/>
</dbReference>
<reference evidence="6 7" key="1">
    <citation type="submission" date="2018-11" db="EMBL/GenBank/DDBJ databases">
        <title>Aureibaculum marinum gen. nov., sp. nov., a member of the family Flavobacteriaceae isolated from the Bohai Sea.</title>
        <authorList>
            <person name="Ji X."/>
        </authorList>
    </citation>
    <scope>NUCLEOTIDE SEQUENCE [LARGE SCALE GENOMIC DNA]</scope>
    <source>
        <strain evidence="6 7">BH-SD17</strain>
    </source>
</reference>
<evidence type="ECO:0000256" key="3">
    <source>
        <dbReference type="ARBA" id="ARBA00022801"/>
    </source>
</evidence>
<evidence type="ECO:0000259" key="5">
    <source>
        <dbReference type="Pfam" id="PF24827"/>
    </source>
</evidence>
<keyword evidence="4" id="KW-0862">Zinc</keyword>
<dbReference type="InterPro" id="IPR055438">
    <property type="entry name" value="AstE_AspA_cat"/>
</dbReference>
<keyword evidence="7" id="KW-1185">Reference proteome</keyword>
<dbReference type="SUPFAM" id="SSF53187">
    <property type="entry name" value="Zn-dependent exopeptidases"/>
    <property type="match status" value="1"/>
</dbReference>
<dbReference type="Pfam" id="PF24827">
    <property type="entry name" value="AstE_AspA_cat"/>
    <property type="match status" value="1"/>
</dbReference>
<dbReference type="PANTHER" id="PTHR37326">
    <property type="entry name" value="BLL3975 PROTEIN"/>
    <property type="match status" value="1"/>
</dbReference>
<accession>A0A3N4NMC5</accession>
<dbReference type="OrthoDB" id="9782876at2"/>
<evidence type="ECO:0000313" key="6">
    <source>
        <dbReference type="EMBL" id="RPD96705.1"/>
    </source>
</evidence>
<comment type="cofactor">
    <cofactor evidence="1">
        <name>Zn(2+)</name>
        <dbReference type="ChEBI" id="CHEBI:29105"/>
    </cofactor>
</comment>
<dbReference type="Gene3D" id="3.40.630.10">
    <property type="entry name" value="Zn peptidases"/>
    <property type="match status" value="1"/>
</dbReference>
<proteinExistence type="predicted"/>
<name>A0A3N4NMC5_9FLAO</name>
<evidence type="ECO:0000256" key="4">
    <source>
        <dbReference type="ARBA" id="ARBA00022833"/>
    </source>
</evidence>
<dbReference type="GO" id="GO:0016811">
    <property type="term" value="F:hydrolase activity, acting on carbon-nitrogen (but not peptide) bonds, in linear amides"/>
    <property type="evidence" value="ECO:0007669"/>
    <property type="project" value="InterPro"/>
</dbReference>
<dbReference type="Proteomes" id="UP000270856">
    <property type="component" value="Unassembled WGS sequence"/>
</dbReference>
<dbReference type="RefSeq" id="WP_123898114.1">
    <property type="nucleotide sequence ID" value="NZ_RPFJ01000011.1"/>
</dbReference>
<gene>
    <name evidence="6" type="ORF">EGM88_10115</name>
</gene>
<protein>
    <submittedName>
        <fullName evidence="6">Succinylglutamate desuccinylase/aspartoacylase family protein</fullName>
    </submittedName>
</protein>
<dbReference type="InterPro" id="IPR053138">
    <property type="entry name" value="N-alpha-Ac-DABA_deacetylase"/>
</dbReference>
<dbReference type="PIRSF" id="PIRSF039012">
    <property type="entry name" value="ASP"/>
    <property type="match status" value="1"/>
</dbReference>
<keyword evidence="3" id="KW-0378">Hydrolase</keyword>
<dbReference type="EMBL" id="RPFJ01000011">
    <property type="protein sequence ID" value="RPD96705.1"/>
    <property type="molecule type" value="Genomic_DNA"/>
</dbReference>
<feature type="domain" description="Succinylglutamate desuccinylase/Aspartoacylase catalytic" evidence="5">
    <location>
        <begin position="51"/>
        <end position="229"/>
    </location>
</feature>
<dbReference type="PANTHER" id="PTHR37326:SF2">
    <property type="entry name" value="SUCCINYLGLUTAMATE DESUCCINYLASE_ASPARTOACYLASE FAMILY PROTEIN"/>
    <property type="match status" value="1"/>
</dbReference>
<comment type="caution">
    <text evidence="6">The sequence shown here is derived from an EMBL/GenBank/DDBJ whole genome shotgun (WGS) entry which is preliminary data.</text>
</comment>
<dbReference type="AlphaFoldDB" id="A0A3N4NMC5"/>
<dbReference type="InterPro" id="IPR043795">
    <property type="entry name" value="N-alpha-Ac-DABA-like"/>
</dbReference>
<evidence type="ECO:0000256" key="2">
    <source>
        <dbReference type="ARBA" id="ARBA00022723"/>
    </source>
</evidence>
<organism evidence="6 7">
    <name type="scientific">Aureibaculum marinum</name>
    <dbReference type="NCBI Taxonomy" id="2487930"/>
    <lineage>
        <taxon>Bacteria</taxon>
        <taxon>Pseudomonadati</taxon>
        <taxon>Bacteroidota</taxon>
        <taxon>Flavobacteriia</taxon>
        <taxon>Flavobacteriales</taxon>
        <taxon>Flavobacteriaceae</taxon>
        <taxon>Aureibaculum</taxon>
    </lineage>
</organism>
<dbReference type="CDD" id="cd06251">
    <property type="entry name" value="M14_ASTE_ASPA-like"/>
    <property type="match status" value="1"/>
</dbReference>
<sequence>MFEKEFKNEPVNLKGIEVGLGEQKLIKFEIDRLATGTKIEIPTYVFNGKEAGPTVLVQAGLHGDELNGIEIVRSMLSKNYFNVKKGCVIVVPLLNVFGFLHFSRDVHDKDVNRSFPGSKTGSLASRIAYFHIREIAKNIDFGIDIHTGGKQRSNYPQIRYTPESKEGKTLAEIFNAPYLLASKLISKSFRKAAHNYNIPIIVYEGGESLRFNKFAIKKGKEGILNILEHFDMIPKRKLKKIHPSIEITSRKWIRAKIAGMLNLRVKNGDKVTKGQLLAYITDTYGTSTISVKAPYNGYIIAVNHFPVINRGDALFHIGK</sequence>